<feature type="region of interest" description="Disordered" evidence="1">
    <location>
        <begin position="29"/>
        <end position="57"/>
    </location>
</feature>
<evidence type="ECO:0000313" key="3">
    <source>
        <dbReference type="Proteomes" id="UP001054252"/>
    </source>
</evidence>
<gene>
    <name evidence="2" type="ORF">SLEP1_g47041</name>
</gene>
<evidence type="ECO:0000313" key="2">
    <source>
        <dbReference type="EMBL" id="GKV39236.1"/>
    </source>
</evidence>
<dbReference type="Proteomes" id="UP001054252">
    <property type="component" value="Unassembled WGS sequence"/>
</dbReference>
<dbReference type="EMBL" id="BPVZ01000133">
    <property type="protein sequence ID" value="GKV39236.1"/>
    <property type="molecule type" value="Genomic_DNA"/>
</dbReference>
<reference evidence="2 3" key="1">
    <citation type="journal article" date="2021" name="Commun. Biol.">
        <title>The genome of Shorea leprosula (Dipterocarpaceae) highlights the ecological relevance of drought in aseasonal tropical rainforests.</title>
        <authorList>
            <person name="Ng K.K.S."/>
            <person name="Kobayashi M.J."/>
            <person name="Fawcett J.A."/>
            <person name="Hatakeyama M."/>
            <person name="Paape T."/>
            <person name="Ng C.H."/>
            <person name="Ang C.C."/>
            <person name="Tnah L.H."/>
            <person name="Lee C.T."/>
            <person name="Nishiyama T."/>
            <person name="Sese J."/>
            <person name="O'Brien M.J."/>
            <person name="Copetti D."/>
            <person name="Mohd Noor M.I."/>
            <person name="Ong R.C."/>
            <person name="Putra M."/>
            <person name="Sireger I.Z."/>
            <person name="Indrioko S."/>
            <person name="Kosugi Y."/>
            <person name="Izuno A."/>
            <person name="Isagi Y."/>
            <person name="Lee S.L."/>
            <person name="Shimizu K.K."/>
        </authorList>
    </citation>
    <scope>NUCLEOTIDE SEQUENCE [LARGE SCALE GENOMIC DNA]</scope>
    <source>
        <strain evidence="2">214</strain>
    </source>
</reference>
<proteinExistence type="predicted"/>
<name>A0AAV5LRC0_9ROSI</name>
<accession>A0AAV5LRC0</accession>
<evidence type="ECO:0000256" key="1">
    <source>
        <dbReference type="SAM" id="MobiDB-lite"/>
    </source>
</evidence>
<comment type="caution">
    <text evidence="2">The sequence shown here is derived from an EMBL/GenBank/DDBJ whole genome shotgun (WGS) entry which is preliminary data.</text>
</comment>
<organism evidence="2 3">
    <name type="scientific">Rubroshorea leprosula</name>
    <dbReference type="NCBI Taxonomy" id="152421"/>
    <lineage>
        <taxon>Eukaryota</taxon>
        <taxon>Viridiplantae</taxon>
        <taxon>Streptophyta</taxon>
        <taxon>Embryophyta</taxon>
        <taxon>Tracheophyta</taxon>
        <taxon>Spermatophyta</taxon>
        <taxon>Magnoliopsida</taxon>
        <taxon>eudicotyledons</taxon>
        <taxon>Gunneridae</taxon>
        <taxon>Pentapetalae</taxon>
        <taxon>rosids</taxon>
        <taxon>malvids</taxon>
        <taxon>Malvales</taxon>
        <taxon>Dipterocarpaceae</taxon>
        <taxon>Rubroshorea</taxon>
    </lineage>
</organism>
<protein>
    <submittedName>
        <fullName evidence="2">Uncharacterized protein</fullName>
    </submittedName>
</protein>
<keyword evidence="3" id="KW-1185">Reference proteome</keyword>
<dbReference type="AlphaFoldDB" id="A0AAV5LRC0"/>
<sequence>MDTYRLQYLVLSPTFVGSSPPSVFLLRDIRRTEEEETDEAERRQRDGVGVGGNGRSSRFPVPAKVLGILPLMILSGPNSALMSFIHHYQPLKTLWETQFPLSRELRSFYYVPIPTCSSSEKMSGKG</sequence>